<feature type="compositionally biased region" description="Basic and acidic residues" evidence="5">
    <location>
        <begin position="48"/>
        <end position="67"/>
    </location>
</feature>
<evidence type="ECO:0000259" key="6">
    <source>
        <dbReference type="Pfam" id="PF05182"/>
    </source>
</evidence>
<feature type="compositionally biased region" description="Low complexity" evidence="5">
    <location>
        <begin position="101"/>
        <end position="116"/>
    </location>
</feature>
<feature type="compositionally biased region" description="Acidic residues" evidence="5">
    <location>
        <begin position="77"/>
        <end position="100"/>
    </location>
</feature>
<dbReference type="PANTHER" id="PTHR13484:SF0">
    <property type="entry name" value="PRE-MRNA 3'-END-PROCESSING FACTOR FIP1"/>
    <property type="match status" value="1"/>
</dbReference>
<evidence type="ECO:0000256" key="5">
    <source>
        <dbReference type="SAM" id="MobiDB-lite"/>
    </source>
</evidence>
<dbReference type="Proteomes" id="UP000093000">
    <property type="component" value="Unassembled WGS sequence"/>
</dbReference>
<dbReference type="STRING" id="101091.A0A1C7NGR5"/>
<evidence type="ECO:0000256" key="2">
    <source>
        <dbReference type="ARBA" id="ARBA00007459"/>
    </source>
</evidence>
<proteinExistence type="inferred from homology"/>
<evidence type="ECO:0000313" key="7">
    <source>
        <dbReference type="EMBL" id="OBZ86574.1"/>
    </source>
</evidence>
<protein>
    <submittedName>
        <fullName evidence="7">Pre-mRNA polyadenylation factor fip1</fullName>
    </submittedName>
</protein>
<keyword evidence="8" id="KW-1185">Reference proteome</keyword>
<dbReference type="PANTHER" id="PTHR13484">
    <property type="entry name" value="FIP1-LIKE 1 PROTEIN"/>
    <property type="match status" value="1"/>
</dbReference>
<feature type="region of interest" description="Disordered" evidence="5">
    <location>
        <begin position="258"/>
        <end position="305"/>
    </location>
</feature>
<comment type="similarity">
    <text evidence="2">Belongs to the FIP1 family.</text>
</comment>
<keyword evidence="4" id="KW-0539">Nucleus</keyword>
<evidence type="ECO:0000256" key="4">
    <source>
        <dbReference type="ARBA" id="ARBA00023242"/>
    </source>
</evidence>
<feature type="domain" description="Pre-mRNA polyadenylation factor Fip1" evidence="6">
    <location>
        <begin position="169"/>
        <end position="211"/>
    </location>
</feature>
<feature type="compositionally biased region" description="Acidic residues" evidence="5">
    <location>
        <begin position="1"/>
        <end position="18"/>
    </location>
</feature>
<name>A0A1C7NGR5_9FUNG</name>
<dbReference type="Pfam" id="PF05182">
    <property type="entry name" value="Fip1"/>
    <property type="match status" value="1"/>
</dbReference>
<accession>A0A1C7NGR5</accession>
<reference evidence="7 8" key="1">
    <citation type="submission" date="2016-03" db="EMBL/GenBank/DDBJ databases">
        <title>Choanephora cucurbitarum.</title>
        <authorList>
            <person name="Min B."/>
            <person name="Park H."/>
            <person name="Park J.-H."/>
            <person name="Shin H.-D."/>
            <person name="Choi I.-G."/>
        </authorList>
    </citation>
    <scope>NUCLEOTIDE SEQUENCE [LARGE SCALE GENOMIC DNA]</scope>
    <source>
        <strain evidence="7 8">KUS-F28377</strain>
    </source>
</reference>
<feature type="compositionally biased region" description="Low complexity" evidence="5">
    <location>
        <begin position="133"/>
        <end position="146"/>
    </location>
</feature>
<dbReference type="GO" id="GO:0006397">
    <property type="term" value="P:mRNA processing"/>
    <property type="evidence" value="ECO:0007669"/>
    <property type="project" value="UniProtKB-KW"/>
</dbReference>
<feature type="compositionally biased region" description="Acidic residues" evidence="5">
    <location>
        <begin position="35"/>
        <end position="47"/>
    </location>
</feature>
<organism evidence="7 8">
    <name type="scientific">Choanephora cucurbitarum</name>
    <dbReference type="NCBI Taxonomy" id="101091"/>
    <lineage>
        <taxon>Eukaryota</taxon>
        <taxon>Fungi</taxon>
        <taxon>Fungi incertae sedis</taxon>
        <taxon>Mucoromycota</taxon>
        <taxon>Mucoromycotina</taxon>
        <taxon>Mucoromycetes</taxon>
        <taxon>Mucorales</taxon>
        <taxon>Mucorineae</taxon>
        <taxon>Choanephoraceae</taxon>
        <taxon>Choanephoroideae</taxon>
        <taxon>Choanephora</taxon>
    </lineage>
</organism>
<dbReference type="EMBL" id="LUGH01000288">
    <property type="protein sequence ID" value="OBZ86574.1"/>
    <property type="molecule type" value="Genomic_DNA"/>
</dbReference>
<evidence type="ECO:0000313" key="8">
    <source>
        <dbReference type="Proteomes" id="UP000093000"/>
    </source>
</evidence>
<dbReference type="InterPro" id="IPR051187">
    <property type="entry name" value="Pre-mRNA_3'-end_processing_reg"/>
</dbReference>
<dbReference type="AlphaFoldDB" id="A0A1C7NGR5"/>
<sequence>MSNLTDEDDEFLYGDTEADNVKDSNMNLDIRNEVDDLYDLYEEEDTKENEQKEEEQPKPPSEPESKQDSPQQQEQQQQEDEDEESDDDLEIILEAEEEAQPEPSAEPASGEQAASGETKDTPVNIKPGQQGKPSSTPTANAAANNTMTKSQGGINLEAIGEYNGEPITDVDLDNVEDKPWRKPGADITDYFNYGFNEITWRSYCAKQKMLRENKKMMGDIDMNDFMSMSMMMPPNMMEATMSGMPGMPGMPNPMMGLPMGMPPPPPSSGTANSGRGRGNAPSNFNQRNPANGRNMIHRPKADGKEGDMMEGAMDEGSGMFPMEFPGGPGSLPMNMFPPDMTGGPMGMPFFNPAMPPPPPPPGAMFDNDFNPRNNRSMRGVVIETERETETAVAILQVDVIEIETETVEETETEMIPLVQTRK</sequence>
<keyword evidence="3" id="KW-0507">mRNA processing</keyword>
<dbReference type="InParanoid" id="A0A1C7NGR5"/>
<dbReference type="InterPro" id="IPR007854">
    <property type="entry name" value="Fip1_dom"/>
</dbReference>
<feature type="compositionally biased region" description="Polar residues" evidence="5">
    <location>
        <begin position="280"/>
        <end position="291"/>
    </location>
</feature>
<gene>
    <name evidence="7" type="ORF">A0J61_05372</name>
</gene>
<dbReference type="GO" id="GO:0005847">
    <property type="term" value="C:mRNA cleavage and polyadenylation specificity factor complex"/>
    <property type="evidence" value="ECO:0007669"/>
    <property type="project" value="TreeGrafter"/>
</dbReference>
<evidence type="ECO:0000256" key="1">
    <source>
        <dbReference type="ARBA" id="ARBA00004123"/>
    </source>
</evidence>
<dbReference type="OrthoDB" id="1917198at2759"/>
<comment type="caution">
    <text evidence="7">The sequence shown here is derived from an EMBL/GenBank/DDBJ whole genome shotgun (WGS) entry which is preliminary data.</text>
</comment>
<comment type="subcellular location">
    <subcellularLocation>
        <location evidence="1">Nucleus</location>
    </subcellularLocation>
</comment>
<feature type="region of interest" description="Disordered" evidence="5">
    <location>
        <begin position="1"/>
        <end position="149"/>
    </location>
</feature>
<evidence type="ECO:0000256" key="3">
    <source>
        <dbReference type="ARBA" id="ARBA00022664"/>
    </source>
</evidence>